<accession>W4K8S2</accession>
<gene>
    <name evidence="2" type="ORF">HETIRDRAFT_451747</name>
</gene>
<organism evidence="2 3">
    <name type="scientific">Heterobasidion irregulare (strain TC 32-1)</name>
    <dbReference type="NCBI Taxonomy" id="747525"/>
    <lineage>
        <taxon>Eukaryota</taxon>
        <taxon>Fungi</taxon>
        <taxon>Dikarya</taxon>
        <taxon>Basidiomycota</taxon>
        <taxon>Agaricomycotina</taxon>
        <taxon>Agaricomycetes</taxon>
        <taxon>Russulales</taxon>
        <taxon>Bondarzewiaceae</taxon>
        <taxon>Heterobasidion</taxon>
        <taxon>Heterobasidion annosum species complex</taxon>
    </lineage>
</organism>
<keyword evidence="3" id="KW-1185">Reference proteome</keyword>
<feature type="region of interest" description="Disordered" evidence="1">
    <location>
        <begin position="100"/>
        <end position="175"/>
    </location>
</feature>
<evidence type="ECO:0000313" key="2">
    <source>
        <dbReference type="EMBL" id="ETW82149.1"/>
    </source>
</evidence>
<feature type="region of interest" description="Disordered" evidence="1">
    <location>
        <begin position="1"/>
        <end position="87"/>
    </location>
</feature>
<dbReference type="InParanoid" id="W4K8S2"/>
<protein>
    <submittedName>
        <fullName evidence="2">Uncharacterized protein</fullName>
    </submittedName>
</protein>
<feature type="compositionally biased region" description="Basic and acidic residues" evidence="1">
    <location>
        <begin position="1"/>
        <end position="32"/>
    </location>
</feature>
<dbReference type="Proteomes" id="UP000030671">
    <property type="component" value="Unassembled WGS sequence"/>
</dbReference>
<feature type="compositionally biased region" description="Polar residues" evidence="1">
    <location>
        <begin position="33"/>
        <end position="50"/>
    </location>
</feature>
<dbReference type="KEGG" id="hir:HETIRDRAFT_451747"/>
<reference evidence="2 3" key="1">
    <citation type="journal article" date="2012" name="New Phytol.">
        <title>Insight into trade-off between wood decay and parasitism from the genome of a fungal forest pathogen.</title>
        <authorList>
            <person name="Olson A."/>
            <person name="Aerts A."/>
            <person name="Asiegbu F."/>
            <person name="Belbahri L."/>
            <person name="Bouzid O."/>
            <person name="Broberg A."/>
            <person name="Canback B."/>
            <person name="Coutinho P.M."/>
            <person name="Cullen D."/>
            <person name="Dalman K."/>
            <person name="Deflorio G."/>
            <person name="van Diepen L.T."/>
            <person name="Dunand C."/>
            <person name="Duplessis S."/>
            <person name="Durling M."/>
            <person name="Gonthier P."/>
            <person name="Grimwood J."/>
            <person name="Fossdal C.G."/>
            <person name="Hansson D."/>
            <person name="Henrissat B."/>
            <person name="Hietala A."/>
            <person name="Himmelstrand K."/>
            <person name="Hoffmeister D."/>
            <person name="Hogberg N."/>
            <person name="James T.Y."/>
            <person name="Karlsson M."/>
            <person name="Kohler A."/>
            <person name="Kues U."/>
            <person name="Lee Y.H."/>
            <person name="Lin Y.C."/>
            <person name="Lind M."/>
            <person name="Lindquist E."/>
            <person name="Lombard V."/>
            <person name="Lucas S."/>
            <person name="Lunden K."/>
            <person name="Morin E."/>
            <person name="Murat C."/>
            <person name="Park J."/>
            <person name="Raffaello T."/>
            <person name="Rouze P."/>
            <person name="Salamov A."/>
            <person name="Schmutz J."/>
            <person name="Solheim H."/>
            <person name="Stahlberg J."/>
            <person name="Velez H."/>
            <person name="de Vries R.P."/>
            <person name="Wiebenga A."/>
            <person name="Woodward S."/>
            <person name="Yakovlev I."/>
            <person name="Garbelotto M."/>
            <person name="Martin F."/>
            <person name="Grigoriev I.V."/>
            <person name="Stenlid J."/>
        </authorList>
    </citation>
    <scope>NUCLEOTIDE SEQUENCE [LARGE SCALE GENOMIC DNA]</scope>
    <source>
        <strain evidence="2 3">TC 32-1</strain>
    </source>
</reference>
<evidence type="ECO:0000256" key="1">
    <source>
        <dbReference type="SAM" id="MobiDB-lite"/>
    </source>
</evidence>
<dbReference type="AlphaFoldDB" id="W4K8S2"/>
<evidence type="ECO:0000313" key="3">
    <source>
        <dbReference type="Proteomes" id="UP000030671"/>
    </source>
</evidence>
<dbReference type="EMBL" id="KI925458">
    <property type="protein sequence ID" value="ETW82149.1"/>
    <property type="molecule type" value="Genomic_DNA"/>
</dbReference>
<name>W4K8S2_HETIT</name>
<feature type="compositionally biased region" description="Polar residues" evidence="1">
    <location>
        <begin position="142"/>
        <end position="154"/>
    </location>
</feature>
<sequence>MGRGRRGEENEVRGEDRGWEGCKEEEGLDRDAPTTSADPSLASTHPSATNPAARRTKRKRTSPTRIAGTEHEEALDAGACQPTANPRPALAIRIPEFLSPTSAPLSRHPLVPTARSGTNQVSTSPPRHLPPPPASSPSRKSNTAVESLDRSTAQIAPLTIVRPQKRTAHTLAYTT</sequence>
<proteinExistence type="predicted"/>
<dbReference type="RefSeq" id="XP_009546705.1">
    <property type="nucleotide sequence ID" value="XM_009548410.1"/>
</dbReference>
<dbReference type="GeneID" id="20676191"/>
<dbReference type="HOGENOM" id="CLU_1532758_0_0_1"/>